<gene>
    <name evidence="3" type="ORF">DCW38_07020</name>
</gene>
<dbReference type="EMBL" id="DMZY01000205">
    <property type="protein sequence ID" value="HAV92911.1"/>
    <property type="molecule type" value="Genomic_DNA"/>
</dbReference>
<dbReference type="SUPFAM" id="SSF103481">
    <property type="entry name" value="Multidrug resistance efflux transporter EmrE"/>
    <property type="match status" value="2"/>
</dbReference>
<keyword evidence="1" id="KW-1133">Transmembrane helix</keyword>
<protein>
    <recommendedName>
        <fullName evidence="2">EamA domain-containing protein</fullName>
    </recommendedName>
</protein>
<evidence type="ECO:0000313" key="4">
    <source>
        <dbReference type="Proteomes" id="UP000264062"/>
    </source>
</evidence>
<organism evidence="3 4">
    <name type="scientific">candidate division WOR-3 bacterium</name>
    <dbReference type="NCBI Taxonomy" id="2052148"/>
    <lineage>
        <taxon>Bacteria</taxon>
        <taxon>Bacteria division WOR-3</taxon>
    </lineage>
</organism>
<dbReference type="Pfam" id="PF00892">
    <property type="entry name" value="EamA"/>
    <property type="match status" value="2"/>
</dbReference>
<name>A0A350HBJ5_UNCW3</name>
<evidence type="ECO:0000313" key="3">
    <source>
        <dbReference type="EMBL" id="HAV92911.1"/>
    </source>
</evidence>
<evidence type="ECO:0000256" key="1">
    <source>
        <dbReference type="SAM" id="Phobius"/>
    </source>
</evidence>
<feature type="transmembrane region" description="Helical" evidence="1">
    <location>
        <begin position="95"/>
        <end position="119"/>
    </location>
</feature>
<proteinExistence type="predicted"/>
<dbReference type="Proteomes" id="UP000264062">
    <property type="component" value="Unassembled WGS sequence"/>
</dbReference>
<feature type="domain" description="EamA" evidence="2">
    <location>
        <begin position="158"/>
        <end position="295"/>
    </location>
</feature>
<feature type="transmembrane region" description="Helical" evidence="1">
    <location>
        <begin position="190"/>
        <end position="211"/>
    </location>
</feature>
<dbReference type="InterPro" id="IPR037185">
    <property type="entry name" value="EmrE-like"/>
</dbReference>
<feature type="transmembrane region" description="Helical" evidence="1">
    <location>
        <begin position="71"/>
        <end position="89"/>
    </location>
</feature>
<comment type="caution">
    <text evidence="3">The sequence shown here is derived from an EMBL/GenBank/DDBJ whole genome shotgun (WGS) entry which is preliminary data.</text>
</comment>
<dbReference type="InterPro" id="IPR000620">
    <property type="entry name" value="EamA_dom"/>
</dbReference>
<keyword evidence="1" id="KW-0472">Membrane</keyword>
<feature type="transmembrane region" description="Helical" evidence="1">
    <location>
        <begin position="156"/>
        <end position="178"/>
    </location>
</feature>
<feature type="domain" description="EamA" evidence="2">
    <location>
        <begin position="9"/>
        <end position="143"/>
    </location>
</feature>
<evidence type="ECO:0000259" key="2">
    <source>
        <dbReference type="Pfam" id="PF00892"/>
    </source>
</evidence>
<dbReference type="PANTHER" id="PTHR22911">
    <property type="entry name" value="ACYL-MALONYL CONDENSING ENZYME-RELATED"/>
    <property type="match status" value="1"/>
</dbReference>
<feature type="transmembrane region" description="Helical" evidence="1">
    <location>
        <begin position="278"/>
        <end position="295"/>
    </location>
</feature>
<reference evidence="3 4" key="1">
    <citation type="journal article" date="2018" name="Nat. Biotechnol.">
        <title>A standardized bacterial taxonomy based on genome phylogeny substantially revises the tree of life.</title>
        <authorList>
            <person name="Parks D.H."/>
            <person name="Chuvochina M."/>
            <person name="Waite D.W."/>
            <person name="Rinke C."/>
            <person name="Skarshewski A."/>
            <person name="Chaumeil P.A."/>
            <person name="Hugenholtz P."/>
        </authorList>
    </citation>
    <scope>NUCLEOTIDE SEQUENCE [LARGE SCALE GENOMIC DNA]</scope>
    <source>
        <strain evidence="3">UBA9956</strain>
    </source>
</reference>
<feature type="transmembrane region" description="Helical" evidence="1">
    <location>
        <begin position="253"/>
        <end position="272"/>
    </location>
</feature>
<dbReference type="GO" id="GO:0016020">
    <property type="term" value="C:membrane"/>
    <property type="evidence" value="ECO:0007669"/>
    <property type="project" value="InterPro"/>
</dbReference>
<keyword evidence="1" id="KW-0812">Transmembrane</keyword>
<dbReference type="AlphaFoldDB" id="A0A350HBJ5"/>
<feature type="transmembrane region" description="Helical" evidence="1">
    <location>
        <begin position="223"/>
        <end position="241"/>
    </location>
</feature>
<accession>A0A350HBJ5</accession>
<dbReference type="PANTHER" id="PTHR22911:SF79">
    <property type="entry name" value="MOBA-LIKE NTP TRANSFERASE DOMAIN-CONTAINING PROTEIN"/>
    <property type="match status" value="1"/>
</dbReference>
<dbReference type="Gene3D" id="1.10.3730.20">
    <property type="match status" value="1"/>
</dbReference>
<feature type="transmembrane region" description="Helical" evidence="1">
    <location>
        <begin position="126"/>
        <end position="144"/>
    </location>
</feature>
<feature type="transmembrane region" description="Helical" evidence="1">
    <location>
        <begin position="39"/>
        <end position="59"/>
    </location>
</feature>
<sequence>MMKMSETKKGLAFAFIALFLWGIHGPAGRFLALRGINMYFVASLRFFIGTAVFFLFLLTKKRVTIDIKDQLPLVLIISLVGVCGNSVLYHLTLRYLSGTLVMILENLSPIFVLLLVLLLDREKPKFIEIASLFLSILGIIIIVLGKESFLDLKNHFYIGVMLGILTGITFGFYVYFSARLVKPLKNDPDKIISFLFKIFLISAVLMSPLLFTKGNLPNEFSEWFWLIEMGVFQSGLAYIFWNYALSFLPVSSASILFLMTIIFTTINEVLFLHLRLNAFLIVGGILIIASGYFISKNINN</sequence>